<dbReference type="InterPro" id="IPR036390">
    <property type="entry name" value="WH_DNA-bd_sf"/>
</dbReference>
<dbReference type="EMBL" id="JAMQON010000003">
    <property type="protein sequence ID" value="MDS0259987.1"/>
    <property type="molecule type" value="Genomic_DNA"/>
</dbReference>
<protein>
    <submittedName>
        <fullName evidence="1">Helix-turn-helix domain-containing protein</fullName>
    </submittedName>
</protein>
<evidence type="ECO:0000313" key="1">
    <source>
        <dbReference type="EMBL" id="MDS0259987.1"/>
    </source>
</evidence>
<dbReference type="SUPFAM" id="SSF46785">
    <property type="entry name" value="Winged helix' DNA-binding domain"/>
    <property type="match status" value="1"/>
</dbReference>
<gene>
    <name evidence="1" type="ORF">NDI56_11340</name>
</gene>
<sequence length="123" mass="13662">MTPARDGPDVSGDPTLEAVVALLDDDHARAILTATSDGALSAKELSERCDISQATVYRRVERLTDAGLLVERTRPRADGHHDTVYAATLDELTIRLRDGELQFELDRVGDDVADRLTRLWEEF</sequence>
<name>A0ABU2FCQ2_9EURY</name>
<dbReference type="Pfam" id="PF12840">
    <property type="entry name" value="HTH_20"/>
    <property type="match status" value="1"/>
</dbReference>
<dbReference type="Gene3D" id="1.10.10.10">
    <property type="entry name" value="Winged helix-like DNA-binding domain superfamily/Winged helix DNA-binding domain"/>
    <property type="match status" value="1"/>
</dbReference>
<dbReference type="Proteomes" id="UP001259659">
    <property type="component" value="Unassembled WGS sequence"/>
</dbReference>
<dbReference type="InterPro" id="IPR011991">
    <property type="entry name" value="ArsR-like_HTH"/>
</dbReference>
<comment type="caution">
    <text evidence="1">The sequence shown here is derived from an EMBL/GenBank/DDBJ whole genome shotgun (WGS) entry which is preliminary data.</text>
</comment>
<dbReference type="RefSeq" id="WP_310919654.1">
    <property type="nucleotide sequence ID" value="NZ_JAMQON010000003.1"/>
</dbReference>
<accession>A0ABU2FCQ2</accession>
<evidence type="ECO:0000313" key="2">
    <source>
        <dbReference type="Proteomes" id="UP001259659"/>
    </source>
</evidence>
<organism evidence="1 2">
    <name type="scientific">Haloarcula saliterrae</name>
    <dbReference type="NCBI Taxonomy" id="2950534"/>
    <lineage>
        <taxon>Archaea</taxon>
        <taxon>Methanobacteriati</taxon>
        <taxon>Methanobacteriota</taxon>
        <taxon>Stenosarchaea group</taxon>
        <taxon>Halobacteria</taxon>
        <taxon>Halobacteriales</taxon>
        <taxon>Haloarculaceae</taxon>
        <taxon>Haloarcula</taxon>
    </lineage>
</organism>
<keyword evidence="2" id="KW-1185">Reference proteome</keyword>
<dbReference type="InterPro" id="IPR036388">
    <property type="entry name" value="WH-like_DNA-bd_sf"/>
</dbReference>
<reference evidence="1 2" key="1">
    <citation type="submission" date="2022-06" db="EMBL/GenBank/DDBJ databases">
        <title>Haloarcula sp. a new haloarchaeum isolate from saline soil.</title>
        <authorList>
            <person name="Strakova D."/>
            <person name="Galisteo C."/>
            <person name="Sanchez-Porro C."/>
            <person name="Ventosa A."/>
        </authorList>
    </citation>
    <scope>NUCLEOTIDE SEQUENCE [LARGE SCALE GENOMIC DNA]</scope>
    <source>
        <strain evidence="1 2">S1CR25-12</strain>
    </source>
</reference>
<dbReference type="CDD" id="cd00090">
    <property type="entry name" value="HTH_ARSR"/>
    <property type="match status" value="1"/>
</dbReference>
<proteinExistence type="predicted"/>